<comment type="caution">
    <text evidence="7">The sequence shown here is derived from an EMBL/GenBank/DDBJ whole genome shotgun (WGS) entry which is preliminary data.</text>
</comment>
<name>A0ABT1LCK8_9HYPH</name>
<dbReference type="InterPro" id="IPR045214">
    <property type="entry name" value="Surf1/Surf4"/>
</dbReference>
<dbReference type="Proteomes" id="UP001205890">
    <property type="component" value="Unassembled WGS sequence"/>
</dbReference>
<comment type="similarity">
    <text evidence="2 6">Belongs to the SURF1 family.</text>
</comment>
<sequence length="263" mass="28988">MTIDDAVKPARRGARSLLWPALATLAGFAVLMGLGFWQIERMGAKQRLIHRVEQSVRGAPQVLPPESAWATLRPKSYEYRKVRVEGRFLHDKEIHVHGLLSPERPGGQVLQGVYVLTPLQLDDGAVIYVNRGFVPTEKTDQAARREGLPEGRVAVTGLLRAPEPRGWFLPDDDPAKNSWFVRDPLKMARLAGLTRAAPFVLDADATPNQGGWPLGGQTRLTFPNDHLQYAITWFALAAGLLVVFAFFARQQTARGHEDGGASA</sequence>
<organism evidence="7 8">
    <name type="scientific">Alsobacter ponti</name>
    <dbReference type="NCBI Taxonomy" id="2962936"/>
    <lineage>
        <taxon>Bacteria</taxon>
        <taxon>Pseudomonadati</taxon>
        <taxon>Pseudomonadota</taxon>
        <taxon>Alphaproteobacteria</taxon>
        <taxon>Hyphomicrobiales</taxon>
        <taxon>Alsobacteraceae</taxon>
        <taxon>Alsobacter</taxon>
    </lineage>
</organism>
<feature type="transmembrane region" description="Helical" evidence="6">
    <location>
        <begin position="17"/>
        <end position="37"/>
    </location>
</feature>
<feature type="transmembrane region" description="Helical" evidence="6">
    <location>
        <begin position="229"/>
        <end position="248"/>
    </location>
</feature>
<gene>
    <name evidence="7" type="ORF">NK718_11975</name>
</gene>
<dbReference type="RefSeq" id="WP_254742334.1">
    <property type="nucleotide sequence ID" value="NZ_JANCLU010000010.1"/>
</dbReference>
<evidence type="ECO:0000256" key="3">
    <source>
        <dbReference type="ARBA" id="ARBA00022692"/>
    </source>
</evidence>
<reference evidence="7 8" key="1">
    <citation type="submission" date="2022-07" db="EMBL/GenBank/DDBJ databases">
        <authorList>
            <person name="Li W.-J."/>
            <person name="Deng Q.-Q."/>
        </authorList>
    </citation>
    <scope>NUCLEOTIDE SEQUENCE [LARGE SCALE GENOMIC DNA]</scope>
    <source>
        <strain evidence="7 8">SYSU M60028</strain>
    </source>
</reference>
<evidence type="ECO:0000256" key="4">
    <source>
        <dbReference type="ARBA" id="ARBA00022989"/>
    </source>
</evidence>
<keyword evidence="4 6" id="KW-1133">Transmembrane helix</keyword>
<evidence type="ECO:0000256" key="6">
    <source>
        <dbReference type="RuleBase" id="RU363076"/>
    </source>
</evidence>
<dbReference type="EMBL" id="JANCLU010000010">
    <property type="protein sequence ID" value="MCP8939237.1"/>
    <property type="molecule type" value="Genomic_DNA"/>
</dbReference>
<evidence type="ECO:0000256" key="2">
    <source>
        <dbReference type="ARBA" id="ARBA00007165"/>
    </source>
</evidence>
<protein>
    <recommendedName>
        <fullName evidence="6">SURF1-like protein</fullName>
    </recommendedName>
</protein>
<dbReference type="PROSITE" id="PS50895">
    <property type="entry name" value="SURF1"/>
    <property type="match status" value="1"/>
</dbReference>
<keyword evidence="5 6" id="KW-0472">Membrane</keyword>
<keyword evidence="6" id="KW-1003">Cell membrane</keyword>
<accession>A0ABT1LCK8</accession>
<proteinExistence type="inferred from homology"/>
<keyword evidence="8" id="KW-1185">Reference proteome</keyword>
<dbReference type="CDD" id="cd06662">
    <property type="entry name" value="SURF1"/>
    <property type="match status" value="1"/>
</dbReference>
<dbReference type="PANTHER" id="PTHR23427">
    <property type="entry name" value="SURFEIT LOCUS PROTEIN"/>
    <property type="match status" value="1"/>
</dbReference>
<evidence type="ECO:0000256" key="1">
    <source>
        <dbReference type="ARBA" id="ARBA00004370"/>
    </source>
</evidence>
<evidence type="ECO:0000313" key="8">
    <source>
        <dbReference type="Proteomes" id="UP001205890"/>
    </source>
</evidence>
<comment type="subcellular location">
    <subcellularLocation>
        <location evidence="6">Cell membrane</location>
        <topology evidence="6">Multi-pass membrane protein</topology>
    </subcellularLocation>
    <subcellularLocation>
        <location evidence="1">Membrane</location>
    </subcellularLocation>
</comment>
<keyword evidence="3 6" id="KW-0812">Transmembrane</keyword>
<dbReference type="PANTHER" id="PTHR23427:SF2">
    <property type="entry name" value="SURFEIT LOCUS PROTEIN 1"/>
    <property type="match status" value="1"/>
</dbReference>
<dbReference type="InterPro" id="IPR002994">
    <property type="entry name" value="Surf1/Shy1"/>
</dbReference>
<evidence type="ECO:0000256" key="5">
    <source>
        <dbReference type="ARBA" id="ARBA00023136"/>
    </source>
</evidence>
<evidence type="ECO:0000313" key="7">
    <source>
        <dbReference type="EMBL" id="MCP8939237.1"/>
    </source>
</evidence>
<dbReference type="Pfam" id="PF02104">
    <property type="entry name" value="SURF1"/>
    <property type="match status" value="1"/>
</dbReference>